<dbReference type="EMBL" id="JAQQBS010000003">
    <property type="protein sequence ID" value="KAK0170543.1"/>
    <property type="molecule type" value="Genomic_DNA"/>
</dbReference>
<evidence type="ECO:0008006" key="5">
    <source>
        <dbReference type="Google" id="ProtNLM"/>
    </source>
</evidence>
<sequence length="117" mass="13819">MLSNFVEILFFFLTVSIMSSSLLVHTSEGYMSNIFKGLLYYGKYYEPSIHRIRGMYEVPKRWFFHFYLVAILVTNIAFILSVNRYFYNCDIPDVIHTFLNIQLGATRKPLGKYVSMF</sequence>
<dbReference type="AlphaFoldDB" id="A0AA39KQV0"/>
<feature type="signal peptide" evidence="2">
    <location>
        <begin position="1"/>
        <end position="20"/>
    </location>
</feature>
<protein>
    <recommendedName>
        <fullName evidence="5">Polyprenol reductase</fullName>
    </recommendedName>
</protein>
<evidence type="ECO:0000313" key="3">
    <source>
        <dbReference type="EMBL" id="KAK0170543.1"/>
    </source>
</evidence>
<name>A0AA39KQV0_9HYME</name>
<proteinExistence type="predicted"/>
<keyword evidence="1" id="KW-1133">Transmembrane helix</keyword>
<keyword evidence="4" id="KW-1185">Reference proteome</keyword>
<feature type="chain" id="PRO_5041253311" description="Polyprenol reductase" evidence="2">
    <location>
        <begin position="21"/>
        <end position="117"/>
    </location>
</feature>
<reference evidence="3" key="2">
    <citation type="submission" date="2023-03" db="EMBL/GenBank/DDBJ databases">
        <authorList>
            <person name="Inwood S.N."/>
            <person name="Skelly J.G."/>
            <person name="Guhlin J."/>
            <person name="Harrop T.W.R."/>
            <person name="Goldson S.G."/>
            <person name="Dearden P.K."/>
        </authorList>
    </citation>
    <scope>NUCLEOTIDE SEQUENCE</scope>
    <source>
        <strain evidence="3">Irish</strain>
        <tissue evidence="3">Whole body</tissue>
    </source>
</reference>
<evidence type="ECO:0000313" key="4">
    <source>
        <dbReference type="Proteomes" id="UP001168990"/>
    </source>
</evidence>
<evidence type="ECO:0000256" key="1">
    <source>
        <dbReference type="SAM" id="Phobius"/>
    </source>
</evidence>
<organism evidence="3 4">
    <name type="scientific">Microctonus aethiopoides</name>
    <dbReference type="NCBI Taxonomy" id="144406"/>
    <lineage>
        <taxon>Eukaryota</taxon>
        <taxon>Metazoa</taxon>
        <taxon>Ecdysozoa</taxon>
        <taxon>Arthropoda</taxon>
        <taxon>Hexapoda</taxon>
        <taxon>Insecta</taxon>
        <taxon>Pterygota</taxon>
        <taxon>Neoptera</taxon>
        <taxon>Endopterygota</taxon>
        <taxon>Hymenoptera</taxon>
        <taxon>Apocrita</taxon>
        <taxon>Ichneumonoidea</taxon>
        <taxon>Braconidae</taxon>
        <taxon>Euphorinae</taxon>
        <taxon>Microctonus</taxon>
    </lineage>
</organism>
<comment type="caution">
    <text evidence="3">The sequence shown here is derived from an EMBL/GenBank/DDBJ whole genome shotgun (WGS) entry which is preliminary data.</text>
</comment>
<evidence type="ECO:0000256" key="2">
    <source>
        <dbReference type="SAM" id="SignalP"/>
    </source>
</evidence>
<keyword evidence="2" id="KW-0732">Signal</keyword>
<feature type="transmembrane region" description="Helical" evidence="1">
    <location>
        <begin position="62"/>
        <end position="82"/>
    </location>
</feature>
<dbReference type="Proteomes" id="UP001168990">
    <property type="component" value="Unassembled WGS sequence"/>
</dbReference>
<gene>
    <name evidence="3" type="ORF">PV328_008381</name>
</gene>
<reference evidence="3" key="1">
    <citation type="journal article" date="2023" name="bioRxiv">
        <title>Scaffold-level genome assemblies of two parasitoid biocontrol wasps reveal the parthenogenesis mechanism and an associated novel virus.</title>
        <authorList>
            <person name="Inwood S."/>
            <person name="Skelly J."/>
            <person name="Guhlin J."/>
            <person name="Harrop T."/>
            <person name="Goldson S."/>
            <person name="Dearden P."/>
        </authorList>
    </citation>
    <scope>NUCLEOTIDE SEQUENCE</scope>
    <source>
        <strain evidence="3">Irish</strain>
        <tissue evidence="3">Whole body</tissue>
    </source>
</reference>
<keyword evidence="1" id="KW-0472">Membrane</keyword>
<accession>A0AA39KQV0</accession>
<keyword evidence="1" id="KW-0812">Transmembrane</keyword>